<dbReference type="FunFam" id="2.30.30.140:FF:000018">
    <property type="entry name" value="Serine/threonine-protein kinase 31"/>
    <property type="match status" value="1"/>
</dbReference>
<evidence type="ECO:0000313" key="2">
    <source>
        <dbReference type="EMBL" id="CAC5383501.1"/>
    </source>
</evidence>
<dbReference type="PROSITE" id="PS50304">
    <property type="entry name" value="TUDOR"/>
    <property type="match status" value="1"/>
</dbReference>
<dbReference type="Gene3D" id="3.30.420.610">
    <property type="entry name" value="LOTUS domain-like"/>
    <property type="match status" value="1"/>
</dbReference>
<dbReference type="InterPro" id="IPR002999">
    <property type="entry name" value="Tudor"/>
</dbReference>
<dbReference type="PANTHER" id="PTHR22948:SF29">
    <property type="entry name" value="FI02030P-RELATED"/>
    <property type="match status" value="1"/>
</dbReference>
<dbReference type="PANTHER" id="PTHR22948">
    <property type="entry name" value="TUDOR DOMAIN CONTAINING PROTEIN"/>
    <property type="match status" value="1"/>
</dbReference>
<dbReference type="EMBL" id="CACVKT020003399">
    <property type="protein sequence ID" value="CAC5383501.1"/>
    <property type="molecule type" value="Genomic_DNA"/>
</dbReference>
<gene>
    <name evidence="2" type="ORF">MCOR_19241</name>
</gene>
<dbReference type="Pfam" id="PF00567">
    <property type="entry name" value="TUDOR"/>
    <property type="match status" value="2"/>
</dbReference>
<name>A0A6J8BJE5_MYTCO</name>
<reference evidence="2 3" key="1">
    <citation type="submission" date="2020-06" db="EMBL/GenBank/DDBJ databases">
        <authorList>
            <person name="Li R."/>
            <person name="Bekaert M."/>
        </authorList>
    </citation>
    <scope>NUCLEOTIDE SEQUENCE [LARGE SCALE GENOMIC DNA]</scope>
    <source>
        <strain evidence="3">wild</strain>
    </source>
</reference>
<dbReference type="Gene3D" id="2.40.50.90">
    <property type="match status" value="2"/>
</dbReference>
<proteinExistence type="predicted"/>
<dbReference type="SMART" id="SM00333">
    <property type="entry name" value="TUDOR"/>
    <property type="match status" value="2"/>
</dbReference>
<dbReference type="GO" id="GO:0043186">
    <property type="term" value="C:P granule"/>
    <property type="evidence" value="ECO:0007669"/>
    <property type="project" value="TreeGrafter"/>
</dbReference>
<dbReference type="GO" id="GO:0007283">
    <property type="term" value="P:spermatogenesis"/>
    <property type="evidence" value="ECO:0007669"/>
    <property type="project" value="TreeGrafter"/>
</dbReference>
<organism evidence="2 3">
    <name type="scientific">Mytilus coruscus</name>
    <name type="common">Sea mussel</name>
    <dbReference type="NCBI Taxonomy" id="42192"/>
    <lineage>
        <taxon>Eukaryota</taxon>
        <taxon>Metazoa</taxon>
        <taxon>Spiralia</taxon>
        <taxon>Lophotrochozoa</taxon>
        <taxon>Mollusca</taxon>
        <taxon>Bivalvia</taxon>
        <taxon>Autobranchia</taxon>
        <taxon>Pteriomorphia</taxon>
        <taxon>Mytilida</taxon>
        <taxon>Mytiloidea</taxon>
        <taxon>Mytilidae</taxon>
        <taxon>Mytilinae</taxon>
        <taxon>Mytilus</taxon>
    </lineage>
</organism>
<dbReference type="GO" id="GO:0030719">
    <property type="term" value="P:P granule organization"/>
    <property type="evidence" value="ECO:0007669"/>
    <property type="project" value="TreeGrafter"/>
</dbReference>
<dbReference type="InterPro" id="IPR041966">
    <property type="entry name" value="LOTUS-like"/>
</dbReference>
<accession>A0A6J8BJE5</accession>
<dbReference type="InterPro" id="IPR035437">
    <property type="entry name" value="SNase_OB-fold_sf"/>
</dbReference>
<dbReference type="SUPFAM" id="SSF63748">
    <property type="entry name" value="Tudor/PWWP/MBT"/>
    <property type="match status" value="2"/>
</dbReference>
<feature type="domain" description="Tudor" evidence="1">
    <location>
        <begin position="155"/>
        <end position="215"/>
    </location>
</feature>
<dbReference type="AlphaFoldDB" id="A0A6J8BJE5"/>
<sequence length="494" mass="55762">MGHVTILESKPNGLWSTRFPVEYKERFQEDPPGNLLELVKAWKDLSRVEFNTLTQKEVFYPVKETSPPPVQAIPSPKKDVPVLTQIPFPVQNSSQRKDFKIPQGKTLPLGEKVVVYITYIHSIGCFCVQLEDSPIDEIVDGLAQIDQEPVPSESDLTKGKFVAAMYSTDGSWSRAEILSESPENSVITVLYVDFGNDEKCKSCNTRWLSEKLSTYPVQAIYCTLYGIQPLQGEEDWSKDLQTKFGNIVEEEALVAVTQSYTDDGICEVDLYLKNDRGISINQKLIELGLVRPLEEIVIEDSISEAESDIEPEPLKLPEENEWDVYISFINQSSNSVVLRLVGENYSEKLDEFDNELEKSYQSCTAECSVEVDGLYIALVDELYHRVRVLSIIDDPTIECYFLDHGDTERVNKDQLKTLDPAVNKLLPYQAIEVSLYGLEEIATNPTTVDKLLDLALAKTCVAEIISSHFDSTSYWIAVIWYINSVEVGSYNAET</sequence>
<keyword evidence="3" id="KW-1185">Reference proteome</keyword>
<dbReference type="Gene3D" id="2.30.30.140">
    <property type="match status" value="2"/>
</dbReference>
<dbReference type="InterPro" id="IPR050621">
    <property type="entry name" value="Tudor_domain_containing"/>
</dbReference>
<dbReference type="OrthoDB" id="6065551at2759"/>
<dbReference type="Proteomes" id="UP000507470">
    <property type="component" value="Unassembled WGS sequence"/>
</dbReference>
<protein>
    <submittedName>
        <fullName evidence="2">TDRD1_4_6_7</fullName>
    </submittedName>
</protein>
<dbReference type="GO" id="GO:0034587">
    <property type="term" value="P:piRNA processing"/>
    <property type="evidence" value="ECO:0007669"/>
    <property type="project" value="TreeGrafter"/>
</dbReference>
<evidence type="ECO:0000313" key="3">
    <source>
        <dbReference type="Proteomes" id="UP000507470"/>
    </source>
</evidence>
<evidence type="ECO:0000259" key="1">
    <source>
        <dbReference type="PROSITE" id="PS50304"/>
    </source>
</evidence>